<name>A0A9W6T6B4_AMBMO</name>
<feature type="compositionally biased region" description="Polar residues" evidence="1">
    <location>
        <begin position="109"/>
        <end position="118"/>
    </location>
</feature>
<comment type="caution">
    <text evidence="2">The sequence shown here is derived from an EMBL/GenBank/DDBJ whole genome shotgun (WGS) entry which is preliminary data.</text>
</comment>
<feature type="compositionally biased region" description="Low complexity" evidence="1">
    <location>
        <begin position="34"/>
        <end position="97"/>
    </location>
</feature>
<dbReference type="AlphaFoldDB" id="A0A9W6T6B4"/>
<feature type="region of interest" description="Disordered" evidence="1">
    <location>
        <begin position="34"/>
        <end position="126"/>
    </location>
</feature>
<dbReference type="EMBL" id="BSXU01013038">
    <property type="protein sequence ID" value="GME78514.1"/>
    <property type="molecule type" value="Genomic_DNA"/>
</dbReference>
<proteinExistence type="predicted"/>
<accession>A0A9W6T6B4</accession>
<evidence type="ECO:0000256" key="1">
    <source>
        <dbReference type="SAM" id="MobiDB-lite"/>
    </source>
</evidence>
<sequence>MLRKSDFPPKVYDYKDHKTSVLHYNLWRVFVDRQQQQSDQQEQQSDQQDQQQSDQEQQQSDQQQQQSEQEQQSDQQQQQTDQQQQQTDQQQQQSDQQPSTGNKDGYEPLQSQWEQSAFPTREKDYPGCTVTIADFNETSWIG</sequence>
<dbReference type="Proteomes" id="UP001165063">
    <property type="component" value="Unassembled WGS sequence"/>
</dbReference>
<keyword evidence="3" id="KW-1185">Reference proteome</keyword>
<evidence type="ECO:0000313" key="3">
    <source>
        <dbReference type="Proteomes" id="UP001165063"/>
    </source>
</evidence>
<gene>
    <name evidence="2" type="ORF">Amon01_000979600</name>
</gene>
<organism evidence="2 3">
    <name type="scientific">Ambrosiozyma monospora</name>
    <name type="common">Yeast</name>
    <name type="synonym">Endomycopsis monosporus</name>
    <dbReference type="NCBI Taxonomy" id="43982"/>
    <lineage>
        <taxon>Eukaryota</taxon>
        <taxon>Fungi</taxon>
        <taxon>Dikarya</taxon>
        <taxon>Ascomycota</taxon>
        <taxon>Saccharomycotina</taxon>
        <taxon>Pichiomycetes</taxon>
        <taxon>Pichiales</taxon>
        <taxon>Pichiaceae</taxon>
        <taxon>Ambrosiozyma</taxon>
    </lineage>
</organism>
<evidence type="ECO:0000313" key="2">
    <source>
        <dbReference type="EMBL" id="GME78514.1"/>
    </source>
</evidence>
<protein>
    <submittedName>
        <fullName evidence="2">Unnamed protein product</fullName>
    </submittedName>
</protein>
<reference evidence="2" key="1">
    <citation type="submission" date="2023-04" db="EMBL/GenBank/DDBJ databases">
        <title>Ambrosiozyma monospora NBRC 1965.</title>
        <authorList>
            <person name="Ichikawa N."/>
            <person name="Sato H."/>
            <person name="Tonouchi N."/>
        </authorList>
    </citation>
    <scope>NUCLEOTIDE SEQUENCE</scope>
    <source>
        <strain evidence="2">NBRC 1965</strain>
    </source>
</reference>